<dbReference type="InterPro" id="IPR001412">
    <property type="entry name" value="aa-tRNA-synth_I_CS"/>
</dbReference>
<feature type="binding site" evidence="8">
    <location>
        <begin position="34"/>
        <end position="36"/>
    </location>
    <ligand>
        <name>ATP</name>
        <dbReference type="ChEBI" id="CHEBI:30616"/>
    </ligand>
</feature>
<evidence type="ECO:0000256" key="6">
    <source>
        <dbReference type="ARBA" id="ARBA00023146"/>
    </source>
</evidence>
<evidence type="ECO:0000313" key="10">
    <source>
        <dbReference type="EMBL" id="SNR92909.1"/>
    </source>
</evidence>
<dbReference type="FunFam" id="1.10.240.10:FF:000005">
    <property type="entry name" value="Tryptophan--tRNA ligase"/>
    <property type="match status" value="1"/>
</dbReference>
<dbReference type="AlphaFoldDB" id="A0A239ABI5"/>
<dbReference type="Pfam" id="PF00579">
    <property type="entry name" value="tRNA-synt_1b"/>
    <property type="match status" value="1"/>
</dbReference>
<keyword evidence="4 8" id="KW-0067">ATP-binding</keyword>
<feature type="binding site" evidence="8">
    <location>
        <position position="211"/>
    </location>
    <ligand>
        <name>ATP</name>
        <dbReference type="ChEBI" id="CHEBI:30616"/>
    </ligand>
</feature>
<keyword evidence="3 8" id="KW-0547">Nucleotide-binding</keyword>
<comment type="subcellular location">
    <subcellularLocation>
        <location evidence="8">Cytoplasm</location>
    </subcellularLocation>
</comment>
<dbReference type="PROSITE" id="PS00178">
    <property type="entry name" value="AA_TRNA_LIGASE_I"/>
    <property type="match status" value="1"/>
</dbReference>
<evidence type="ECO:0000256" key="3">
    <source>
        <dbReference type="ARBA" id="ARBA00022741"/>
    </source>
</evidence>
<evidence type="ECO:0000256" key="1">
    <source>
        <dbReference type="ARBA" id="ARBA00005594"/>
    </source>
</evidence>
<dbReference type="GO" id="GO:0005524">
    <property type="term" value="F:ATP binding"/>
    <property type="evidence" value="ECO:0007669"/>
    <property type="project" value="UniProtKB-UniRule"/>
</dbReference>
<dbReference type="InterPro" id="IPR024109">
    <property type="entry name" value="Trp-tRNA-ligase_bac-type"/>
</dbReference>
<feature type="binding site" evidence="8">
    <location>
        <begin position="173"/>
        <end position="175"/>
    </location>
    <ligand>
        <name>ATP</name>
        <dbReference type="ChEBI" id="CHEBI:30616"/>
    </ligand>
</feature>
<proteinExistence type="inferred from homology"/>
<keyword evidence="2 8" id="KW-0436">Ligase</keyword>
<feature type="binding site" evidence="8">
    <location>
        <position position="161"/>
    </location>
    <ligand>
        <name>L-tryptophan</name>
        <dbReference type="ChEBI" id="CHEBI:57912"/>
    </ligand>
</feature>
<keyword evidence="8" id="KW-0963">Cytoplasm</keyword>
<evidence type="ECO:0000256" key="2">
    <source>
        <dbReference type="ARBA" id="ARBA00022598"/>
    </source>
</evidence>
<keyword evidence="5 8" id="KW-0648">Protein biosynthesis</keyword>
<organism evidence="10 11">
    <name type="scientific">Desulfurobacterium atlanticum</name>
    <dbReference type="NCBI Taxonomy" id="240169"/>
    <lineage>
        <taxon>Bacteria</taxon>
        <taxon>Pseudomonadati</taxon>
        <taxon>Aquificota</taxon>
        <taxon>Aquificia</taxon>
        <taxon>Desulfurobacteriales</taxon>
        <taxon>Desulfurobacteriaceae</taxon>
        <taxon>Desulfurobacterium</taxon>
    </lineage>
</organism>
<dbReference type="SUPFAM" id="SSF52374">
    <property type="entry name" value="Nucleotidylyl transferase"/>
    <property type="match status" value="1"/>
</dbReference>
<feature type="short sequence motif" description="'KMSKS' region" evidence="8">
    <location>
        <begin position="218"/>
        <end position="222"/>
    </location>
</feature>
<evidence type="ECO:0000256" key="5">
    <source>
        <dbReference type="ARBA" id="ARBA00022917"/>
    </source>
</evidence>
<dbReference type="PANTHER" id="PTHR43766:SF1">
    <property type="entry name" value="TRYPTOPHAN--TRNA LIGASE, MITOCHONDRIAL"/>
    <property type="match status" value="1"/>
</dbReference>
<evidence type="ECO:0000256" key="7">
    <source>
        <dbReference type="ARBA" id="ARBA00049929"/>
    </source>
</evidence>
<reference evidence="11" key="1">
    <citation type="submission" date="2017-06" db="EMBL/GenBank/DDBJ databases">
        <authorList>
            <person name="Varghese N."/>
            <person name="Submissions S."/>
        </authorList>
    </citation>
    <scope>NUCLEOTIDE SEQUENCE [LARGE SCALE GENOMIC DNA]</scope>
    <source>
        <strain evidence="11">DSM 15668</strain>
    </source>
</reference>
<evidence type="ECO:0000256" key="8">
    <source>
        <dbReference type="HAMAP-Rule" id="MF_00140"/>
    </source>
</evidence>
<comment type="catalytic activity">
    <reaction evidence="7 8">
        <text>tRNA(Trp) + L-tryptophan + ATP = L-tryptophyl-tRNA(Trp) + AMP + diphosphate + H(+)</text>
        <dbReference type="Rhea" id="RHEA:24080"/>
        <dbReference type="Rhea" id="RHEA-COMP:9671"/>
        <dbReference type="Rhea" id="RHEA-COMP:9705"/>
        <dbReference type="ChEBI" id="CHEBI:15378"/>
        <dbReference type="ChEBI" id="CHEBI:30616"/>
        <dbReference type="ChEBI" id="CHEBI:33019"/>
        <dbReference type="ChEBI" id="CHEBI:57912"/>
        <dbReference type="ChEBI" id="CHEBI:78442"/>
        <dbReference type="ChEBI" id="CHEBI:78535"/>
        <dbReference type="ChEBI" id="CHEBI:456215"/>
        <dbReference type="EC" id="6.1.1.2"/>
    </reaction>
</comment>
<feature type="binding site" evidence="8">
    <location>
        <begin position="42"/>
        <end position="43"/>
    </location>
    <ligand>
        <name>ATP</name>
        <dbReference type="ChEBI" id="CHEBI:30616"/>
    </ligand>
</feature>
<dbReference type="EMBL" id="FZOB01000018">
    <property type="protein sequence ID" value="SNR92909.1"/>
    <property type="molecule type" value="Genomic_DNA"/>
</dbReference>
<evidence type="ECO:0000313" key="11">
    <source>
        <dbReference type="Proteomes" id="UP000198405"/>
    </source>
</evidence>
<feature type="short sequence motif" description="'HIGH' region" evidence="8">
    <location>
        <begin position="35"/>
        <end position="43"/>
    </location>
</feature>
<comment type="similarity">
    <text evidence="1 8 9">Belongs to the class-I aminoacyl-tRNA synthetase family.</text>
</comment>
<evidence type="ECO:0000256" key="4">
    <source>
        <dbReference type="ARBA" id="ARBA00022840"/>
    </source>
</evidence>
<dbReference type="InterPro" id="IPR002306">
    <property type="entry name" value="Trp-tRNA-ligase"/>
</dbReference>
<dbReference type="Proteomes" id="UP000198405">
    <property type="component" value="Unassembled WGS sequence"/>
</dbReference>
<dbReference type="InterPro" id="IPR002305">
    <property type="entry name" value="aa-tRNA-synth_Ic"/>
</dbReference>
<dbReference type="GO" id="GO:0004830">
    <property type="term" value="F:tryptophan-tRNA ligase activity"/>
    <property type="evidence" value="ECO:0007669"/>
    <property type="project" value="UniProtKB-UniRule"/>
</dbReference>
<dbReference type="Gene3D" id="3.40.50.620">
    <property type="entry name" value="HUPs"/>
    <property type="match status" value="1"/>
</dbReference>
<protein>
    <recommendedName>
        <fullName evidence="8">Tryptophan--tRNA ligase</fullName>
        <ecNumber evidence="8">6.1.1.2</ecNumber>
    </recommendedName>
    <alternativeName>
        <fullName evidence="8">Tryptophanyl-tRNA synthetase</fullName>
        <shortName evidence="8">TrpRS</shortName>
    </alternativeName>
</protein>
<dbReference type="GO" id="GO:0005829">
    <property type="term" value="C:cytosol"/>
    <property type="evidence" value="ECO:0007669"/>
    <property type="project" value="TreeGrafter"/>
</dbReference>
<dbReference type="PANTHER" id="PTHR43766">
    <property type="entry name" value="TRYPTOPHAN--TRNA LIGASE, MITOCHONDRIAL"/>
    <property type="match status" value="1"/>
</dbReference>
<dbReference type="EC" id="6.1.1.2" evidence="8"/>
<keyword evidence="11" id="KW-1185">Reference proteome</keyword>
<sequence length="356" mass="41073">MEKKLISNVDKEMKIALEKYKEPENIKRVLSGMRPTGKLHLGNYFGALKAWINLQDRAESFFFIADWHAITTSYNDLSNLSENTVEMMADWLSAGIDPEKSTLFVQSWVKEHAELYLLLGMIVPVRWLERNPTYKEMMENLKDRELATYGFLGYPVLQAADIIIYRADVVPVGIDQIPHLELTREIARRFNNFFGNIFPEPRPFLSEAPKLPGLDGRKMSKSYGNCIYLSDSAEDVEKKVRGMVTDPARVRKTDPGNPEICPVFAYHNIFTDREMIKEIEEGCRKGKIGCVQCKKILAGNLNEFLSPIREKRQEYLLNRKKMIEIFEEGSRKAKKIAAETMEMVRDSMNFLKPEDL</sequence>
<comment type="subunit">
    <text evidence="8">Homodimer.</text>
</comment>
<dbReference type="InterPro" id="IPR050203">
    <property type="entry name" value="Trp-tRNA_synthetase"/>
</dbReference>
<accession>A0A239ABI5</accession>
<dbReference type="HAMAP" id="MF_00140_B">
    <property type="entry name" value="Trp_tRNA_synth_B"/>
    <property type="match status" value="1"/>
</dbReference>
<evidence type="ECO:0000256" key="9">
    <source>
        <dbReference type="RuleBase" id="RU363036"/>
    </source>
</evidence>
<dbReference type="GO" id="GO:0006436">
    <property type="term" value="P:tryptophanyl-tRNA aminoacylation"/>
    <property type="evidence" value="ECO:0007669"/>
    <property type="project" value="UniProtKB-UniRule"/>
</dbReference>
<dbReference type="PRINTS" id="PR01039">
    <property type="entry name" value="TRNASYNTHTRP"/>
</dbReference>
<feature type="binding site" evidence="8">
    <location>
        <begin position="218"/>
        <end position="222"/>
    </location>
    <ligand>
        <name>ATP</name>
        <dbReference type="ChEBI" id="CHEBI:30616"/>
    </ligand>
</feature>
<dbReference type="OrthoDB" id="9801042at2"/>
<dbReference type="Gene3D" id="1.10.240.10">
    <property type="entry name" value="Tyrosyl-Transfer RNA Synthetase"/>
    <property type="match status" value="1"/>
</dbReference>
<dbReference type="RefSeq" id="WP_089323738.1">
    <property type="nucleotide sequence ID" value="NZ_FZOB01000018.1"/>
</dbReference>
<comment type="function">
    <text evidence="8">Catalyzes the attachment of tryptophan to tRNA(Trp).</text>
</comment>
<keyword evidence="6 8" id="KW-0030">Aminoacyl-tRNA synthetase</keyword>
<dbReference type="CDD" id="cd00806">
    <property type="entry name" value="TrpRS_core"/>
    <property type="match status" value="1"/>
</dbReference>
<dbReference type="NCBIfam" id="TIGR00233">
    <property type="entry name" value="trpS"/>
    <property type="match status" value="1"/>
</dbReference>
<name>A0A239ABI5_9BACT</name>
<gene>
    <name evidence="8" type="primary">trpS</name>
    <name evidence="10" type="ORF">SAMN06265340_11824</name>
</gene>
<dbReference type="InterPro" id="IPR014729">
    <property type="entry name" value="Rossmann-like_a/b/a_fold"/>
</dbReference>